<gene>
    <name evidence="2" type="ORF">MGWOODY_Smn3389</name>
</gene>
<dbReference type="PANTHER" id="PTHR32063:SF16">
    <property type="entry name" value="CATION EFFLUX SYSTEM (ACRB_ACRD_ACRF FAMILY)"/>
    <property type="match status" value="1"/>
</dbReference>
<keyword evidence="1" id="KW-0472">Membrane</keyword>
<evidence type="ECO:0000313" key="2">
    <source>
        <dbReference type="EMBL" id="CUS43842.1"/>
    </source>
</evidence>
<evidence type="ECO:0000256" key="1">
    <source>
        <dbReference type="SAM" id="Phobius"/>
    </source>
</evidence>
<feature type="transmembrane region" description="Helical" evidence="1">
    <location>
        <begin position="68"/>
        <end position="92"/>
    </location>
</feature>
<dbReference type="AlphaFoldDB" id="A0A170PN86"/>
<dbReference type="Gene3D" id="1.20.1640.10">
    <property type="entry name" value="Multidrug efflux transporter AcrB transmembrane domain"/>
    <property type="match status" value="1"/>
</dbReference>
<name>A0A170PN86_9ZZZZ</name>
<protein>
    <submittedName>
        <fullName evidence="2">Acriflavin resistance protein</fullName>
    </submittedName>
</protein>
<dbReference type="InterPro" id="IPR001036">
    <property type="entry name" value="Acrflvin-R"/>
</dbReference>
<accession>A0A170PN86</accession>
<proteinExistence type="predicted"/>
<keyword evidence="1" id="KW-1133">Transmembrane helix</keyword>
<dbReference type="GO" id="GO:0042910">
    <property type="term" value="F:xenobiotic transmembrane transporter activity"/>
    <property type="evidence" value="ECO:0007669"/>
    <property type="project" value="TreeGrafter"/>
</dbReference>
<organism evidence="2">
    <name type="scientific">hydrothermal vent metagenome</name>
    <dbReference type="NCBI Taxonomy" id="652676"/>
    <lineage>
        <taxon>unclassified sequences</taxon>
        <taxon>metagenomes</taxon>
        <taxon>ecological metagenomes</taxon>
    </lineage>
</organism>
<dbReference type="EMBL" id="CZQE01000092">
    <property type="protein sequence ID" value="CUS43842.1"/>
    <property type="molecule type" value="Genomic_DNA"/>
</dbReference>
<keyword evidence="1" id="KW-0812">Transmembrane</keyword>
<dbReference type="PANTHER" id="PTHR32063">
    <property type="match status" value="1"/>
</dbReference>
<reference evidence="2" key="1">
    <citation type="submission" date="2015-10" db="EMBL/GenBank/DDBJ databases">
        <authorList>
            <person name="Gilbert D.G."/>
        </authorList>
    </citation>
    <scope>NUCLEOTIDE SEQUENCE</scope>
</reference>
<sequence length="98" mass="10470">MGIIALSGVVIRNSLLIIDFIQDNQKHGMPLAEAARMAGAVRLRPILLTTLAIVLGSAIMIPDPVFGGLAISLIFGTLVSTVLTVFVVPILYERLMRA</sequence>
<feature type="transmembrane region" description="Helical" evidence="1">
    <location>
        <begin position="46"/>
        <end position="62"/>
    </location>
</feature>
<dbReference type="GO" id="GO:0005886">
    <property type="term" value="C:plasma membrane"/>
    <property type="evidence" value="ECO:0007669"/>
    <property type="project" value="TreeGrafter"/>
</dbReference>
<dbReference type="Pfam" id="PF00873">
    <property type="entry name" value="ACR_tran"/>
    <property type="match status" value="1"/>
</dbReference>
<dbReference type="SUPFAM" id="SSF82866">
    <property type="entry name" value="Multidrug efflux transporter AcrB transmembrane domain"/>
    <property type="match status" value="1"/>
</dbReference>